<protein>
    <submittedName>
        <fullName evidence="2">Uncharacterized protein</fullName>
    </submittedName>
</protein>
<feature type="transmembrane region" description="Helical" evidence="1">
    <location>
        <begin position="254"/>
        <end position="274"/>
    </location>
</feature>
<keyword evidence="1" id="KW-0812">Transmembrane</keyword>
<dbReference type="KEGG" id="kbs:EPA93_27120"/>
<feature type="transmembrane region" description="Helical" evidence="1">
    <location>
        <begin position="111"/>
        <end position="135"/>
    </location>
</feature>
<feature type="transmembrane region" description="Helical" evidence="1">
    <location>
        <begin position="44"/>
        <end position="63"/>
    </location>
</feature>
<feature type="transmembrane region" description="Helical" evidence="1">
    <location>
        <begin position="75"/>
        <end position="99"/>
    </location>
</feature>
<feature type="transmembrane region" description="Helical" evidence="1">
    <location>
        <begin position="280"/>
        <end position="300"/>
    </location>
</feature>
<gene>
    <name evidence="2" type="ORF">EPA93_27120</name>
</gene>
<organism evidence="2 3">
    <name type="scientific">Ktedonosporobacter rubrisoli</name>
    <dbReference type="NCBI Taxonomy" id="2509675"/>
    <lineage>
        <taxon>Bacteria</taxon>
        <taxon>Bacillati</taxon>
        <taxon>Chloroflexota</taxon>
        <taxon>Ktedonobacteria</taxon>
        <taxon>Ktedonobacterales</taxon>
        <taxon>Ktedonosporobacteraceae</taxon>
        <taxon>Ktedonosporobacter</taxon>
    </lineage>
</organism>
<dbReference type="AlphaFoldDB" id="A0A4P6JVJ2"/>
<proteinExistence type="predicted"/>
<feature type="transmembrane region" description="Helical" evidence="1">
    <location>
        <begin position="220"/>
        <end position="247"/>
    </location>
</feature>
<dbReference type="RefSeq" id="WP_129890507.1">
    <property type="nucleotide sequence ID" value="NZ_CP035758.1"/>
</dbReference>
<evidence type="ECO:0000256" key="1">
    <source>
        <dbReference type="SAM" id="Phobius"/>
    </source>
</evidence>
<reference evidence="2 3" key="1">
    <citation type="submission" date="2019-01" db="EMBL/GenBank/DDBJ databases">
        <title>Ktedonosporobacter rubrisoli SCAWS-G2.</title>
        <authorList>
            <person name="Huang Y."/>
            <person name="Yan B."/>
        </authorList>
    </citation>
    <scope>NUCLEOTIDE SEQUENCE [LARGE SCALE GENOMIC DNA]</scope>
    <source>
        <strain evidence="2 3">SCAWS-G2</strain>
    </source>
</reference>
<sequence>MKDALSAGTMEGAFASSIRRLKNVFEAIETFLAKISRVLQRGTGLIICAGGLGALIGWLLVTVRPDPLGTAWSLGVWLVVIGAFILIVGILALATQYILRIGMIGQYGIIIFLLGALVLMAGALAVDLFILPWIARLFAQFPNLGSVLQSGYNTVQNGVNGTTSTIVNTGSDICNKIANPFGGNNPCPTSSAPVVPSQNVPSLSVDDVLARIGLPPISTLGALGVIFLSGAPLAPGCLLVGIAFLLAGVRPRSALFLLIVAALLNLGGQFLLHIAFLGPFLGVLLYLALAWFGFTLWSPWKLPRLG</sequence>
<keyword evidence="1" id="KW-1133">Transmembrane helix</keyword>
<name>A0A4P6JVJ2_KTERU</name>
<accession>A0A4P6JVJ2</accession>
<keyword evidence="3" id="KW-1185">Reference proteome</keyword>
<dbReference type="Proteomes" id="UP000290365">
    <property type="component" value="Chromosome"/>
</dbReference>
<evidence type="ECO:0000313" key="3">
    <source>
        <dbReference type="Proteomes" id="UP000290365"/>
    </source>
</evidence>
<keyword evidence="1" id="KW-0472">Membrane</keyword>
<dbReference type="EMBL" id="CP035758">
    <property type="protein sequence ID" value="QBD79455.1"/>
    <property type="molecule type" value="Genomic_DNA"/>
</dbReference>
<dbReference type="OrthoDB" id="9855235at2"/>
<evidence type="ECO:0000313" key="2">
    <source>
        <dbReference type="EMBL" id="QBD79455.1"/>
    </source>
</evidence>